<evidence type="ECO:0000256" key="1">
    <source>
        <dbReference type="ARBA" id="ARBA00001962"/>
    </source>
</evidence>
<dbReference type="GO" id="GO:0005737">
    <property type="term" value="C:cytoplasm"/>
    <property type="evidence" value="ECO:0007669"/>
    <property type="project" value="UniProtKB-SubCell"/>
</dbReference>
<evidence type="ECO:0000313" key="7">
    <source>
        <dbReference type="EMBL" id="RXK50827.1"/>
    </source>
</evidence>
<evidence type="ECO:0000256" key="5">
    <source>
        <dbReference type="ARBA" id="ARBA00023002"/>
    </source>
</evidence>
<evidence type="ECO:0000313" key="8">
    <source>
        <dbReference type="Proteomes" id="UP000289455"/>
    </source>
</evidence>
<protein>
    <submittedName>
        <fullName evidence="7">Myo-inositol oxygenase</fullName>
    </submittedName>
</protein>
<comment type="cofactor">
    <cofactor evidence="1">
        <name>Fe cation</name>
        <dbReference type="ChEBI" id="CHEBI:24875"/>
    </cofactor>
</comment>
<dbReference type="Proteomes" id="UP000289455">
    <property type="component" value="Unassembled WGS sequence"/>
</dbReference>
<dbReference type="GO" id="GO:0050113">
    <property type="term" value="F:inositol oxygenase activity"/>
    <property type="evidence" value="ECO:0007669"/>
    <property type="project" value="InterPro"/>
</dbReference>
<gene>
    <name evidence="7" type="ORF">ESB04_04035</name>
</gene>
<dbReference type="GO" id="GO:0019310">
    <property type="term" value="P:inositol catabolic process"/>
    <property type="evidence" value="ECO:0007669"/>
    <property type="project" value="InterPro"/>
</dbReference>
<accession>A0A4Q1C125</accession>
<name>A0A4Q1C125_9BACT</name>
<evidence type="ECO:0000256" key="6">
    <source>
        <dbReference type="ARBA" id="ARBA00023004"/>
    </source>
</evidence>
<comment type="caution">
    <text evidence="7">The sequence shown here is derived from an EMBL/GenBank/DDBJ whole genome shotgun (WGS) entry which is preliminary data.</text>
</comment>
<comment type="subcellular location">
    <subcellularLocation>
        <location evidence="2">Cytoplasm</location>
    </subcellularLocation>
</comment>
<dbReference type="PANTHER" id="PTHR12588:SF0">
    <property type="entry name" value="INOSITOL OXYGENASE"/>
    <property type="match status" value="1"/>
</dbReference>
<keyword evidence="4" id="KW-0479">Metal-binding</keyword>
<keyword evidence="5" id="KW-0560">Oxidoreductase</keyword>
<dbReference type="OrthoDB" id="1410477at2"/>
<keyword evidence="6" id="KW-0408">Iron</keyword>
<dbReference type="InterPro" id="IPR007828">
    <property type="entry name" value="Inositol_oxygenase"/>
</dbReference>
<dbReference type="EMBL" id="SDHY01000002">
    <property type="protein sequence ID" value="RXK50827.1"/>
    <property type="molecule type" value="Genomic_DNA"/>
</dbReference>
<dbReference type="GO" id="GO:0005506">
    <property type="term" value="F:iron ion binding"/>
    <property type="evidence" value="ECO:0007669"/>
    <property type="project" value="InterPro"/>
</dbReference>
<proteinExistence type="predicted"/>
<evidence type="ECO:0000256" key="2">
    <source>
        <dbReference type="ARBA" id="ARBA00004496"/>
    </source>
</evidence>
<keyword evidence="8" id="KW-1185">Reference proteome</keyword>
<evidence type="ECO:0000256" key="3">
    <source>
        <dbReference type="ARBA" id="ARBA00022490"/>
    </source>
</evidence>
<keyword evidence="3" id="KW-0963">Cytoplasm</keyword>
<dbReference type="AlphaFoldDB" id="A0A4Q1C125"/>
<dbReference type="SUPFAM" id="SSF109604">
    <property type="entry name" value="HD-domain/PDEase-like"/>
    <property type="match status" value="1"/>
</dbReference>
<organism evidence="7 8">
    <name type="scientific">Aquirufa rosea</name>
    <dbReference type="NCBI Taxonomy" id="2509241"/>
    <lineage>
        <taxon>Bacteria</taxon>
        <taxon>Pseudomonadati</taxon>
        <taxon>Bacteroidota</taxon>
        <taxon>Cytophagia</taxon>
        <taxon>Cytophagales</taxon>
        <taxon>Flectobacillaceae</taxon>
        <taxon>Aquirufa</taxon>
    </lineage>
</organism>
<dbReference type="RefSeq" id="WP_129026437.1">
    <property type="nucleotide sequence ID" value="NZ_SDHY01000002.1"/>
</dbReference>
<reference evidence="7 8" key="1">
    <citation type="submission" date="2019-01" db="EMBL/GenBank/DDBJ databases">
        <title>Cytophagaceae bacterium strain CAR-16.</title>
        <authorList>
            <person name="Chen W.-M."/>
        </authorList>
    </citation>
    <scope>NUCLEOTIDE SEQUENCE [LARGE SCALE GENOMIC DNA]</scope>
    <source>
        <strain evidence="7 8">CAR-16</strain>
    </source>
</reference>
<dbReference type="Pfam" id="PF05153">
    <property type="entry name" value="MIOX"/>
    <property type="match status" value="1"/>
</dbReference>
<dbReference type="PANTHER" id="PTHR12588">
    <property type="entry name" value="MYOINOSITOL OXYGENASE"/>
    <property type="match status" value="1"/>
</dbReference>
<evidence type="ECO:0000256" key="4">
    <source>
        <dbReference type="ARBA" id="ARBA00022723"/>
    </source>
</evidence>
<sequence length="276" mass="32399">METTIAKEKSEFRNYEQGDITAAVKEHYRKMRSRQTYDYVQRMKKKYLTFERPMDLWEMMERLNALVDVSDPDLNLPNVIHLLQTAEGLRAEGRPDWMQLVGLIHDLGKAMYLFGSDEDGTSQAEQWGLVGDVFAVGCKFPDSCVYPEFNSLNPDSLVDLYNTDLGIYSPGCGLDNLELAWGHDEYLYQVLKNHKDNKIPHEGMVMIRYHSFYPWHTGGAYKQFMNAEDEKYLEWIKDFNKYDLYTKSPKVPDYQELKPYYEPIVEKYLGKGPIYW</sequence>